<keyword evidence="3" id="KW-1185">Reference proteome</keyword>
<comment type="caution">
    <text evidence="2">The sequence shown here is derived from an EMBL/GenBank/DDBJ whole genome shotgun (WGS) entry which is preliminary data.</text>
</comment>
<dbReference type="AlphaFoldDB" id="A0A9W5TB29"/>
<dbReference type="OrthoDB" id="364816at2759"/>
<sequence length="412" mass="46482">MAGIELLSKPPGRPVIDIRSNIANDLRQKAIAKRLDETHKRELHENRFTDASNRTGWSALKTSDLGSIPPRNHVYSRIEESVYNAKNTLKSLKVPDVDIEGARQEYIQRVGKDYSTVGLTSYLLAQKDAKEFRERCFHVLSWRAKSTPSEGGMFDTSDAPFFSNRDAPSGRARTPDDILLGSLGNHNTLTTFGAMDYMYSSPTNRDRVDAVTCNSPFATQAQLSESAQSVPSEERELGSGFKIGPMKGNEENNSCGFNFKRALGVSSQRSDAPVTWTPEAASTESQQNRLRVVEELLEEHRHIIPEDLDVKTLSYTEKRKLLRQLGFGDDYIANRLCDRYTVSQKRKNKKLTPLEAFSMYDRQDMNESMQVHKDLSLEFSRYVRSTEPPSVTTKDDAAPLDAFQILKARLQS</sequence>
<feature type="region of interest" description="Disordered" evidence="1">
    <location>
        <begin position="156"/>
        <end position="179"/>
    </location>
</feature>
<organism evidence="2 3">
    <name type="scientific">Babesia ovis</name>
    <dbReference type="NCBI Taxonomy" id="5869"/>
    <lineage>
        <taxon>Eukaryota</taxon>
        <taxon>Sar</taxon>
        <taxon>Alveolata</taxon>
        <taxon>Apicomplexa</taxon>
        <taxon>Aconoidasida</taxon>
        <taxon>Piroplasmida</taxon>
        <taxon>Babesiidae</taxon>
        <taxon>Babesia</taxon>
    </lineage>
</organism>
<dbReference type="Proteomes" id="UP001057455">
    <property type="component" value="Unassembled WGS sequence"/>
</dbReference>
<proteinExistence type="predicted"/>
<evidence type="ECO:0000313" key="3">
    <source>
        <dbReference type="Proteomes" id="UP001057455"/>
    </source>
</evidence>
<gene>
    <name evidence="2" type="ORF">BaOVIS_021040</name>
</gene>
<protein>
    <submittedName>
        <fullName evidence="2">Uncharacterized protein</fullName>
    </submittedName>
</protein>
<accession>A0A9W5TB29</accession>
<name>A0A9W5TB29_BABOV</name>
<evidence type="ECO:0000313" key="2">
    <source>
        <dbReference type="EMBL" id="GFE54700.1"/>
    </source>
</evidence>
<dbReference type="EMBL" id="BLIY01000017">
    <property type="protein sequence ID" value="GFE54700.1"/>
    <property type="molecule type" value="Genomic_DNA"/>
</dbReference>
<evidence type="ECO:0000256" key="1">
    <source>
        <dbReference type="SAM" id="MobiDB-lite"/>
    </source>
</evidence>
<reference evidence="2" key="1">
    <citation type="submission" date="2019-12" db="EMBL/GenBank/DDBJ databases">
        <title>Genome sequence of Babesia ovis.</title>
        <authorList>
            <person name="Yamagishi J."/>
            <person name="Sevinc F."/>
            <person name="Xuan X."/>
        </authorList>
    </citation>
    <scope>NUCLEOTIDE SEQUENCE</scope>
    <source>
        <strain evidence="2">Selcuk</strain>
    </source>
</reference>